<dbReference type="Proteomes" id="UP000215896">
    <property type="component" value="Unassembled WGS sequence"/>
</dbReference>
<keyword evidence="2" id="KW-1185">Reference proteome</keyword>
<gene>
    <name evidence="1" type="ORF">CGZ94_12635</name>
</gene>
<dbReference type="EMBL" id="NMVO01000014">
    <property type="protein sequence ID" value="OYO12748.1"/>
    <property type="molecule type" value="Genomic_DNA"/>
</dbReference>
<protein>
    <submittedName>
        <fullName evidence="1">Uncharacterized protein</fullName>
    </submittedName>
</protein>
<evidence type="ECO:0000313" key="1">
    <source>
        <dbReference type="EMBL" id="OYO12748.1"/>
    </source>
</evidence>
<reference evidence="1 2" key="1">
    <citation type="submission" date="2017-07" db="EMBL/GenBank/DDBJ databases">
        <title>Draft whole genome sequences of clinical Proprionibacteriaceae strains.</title>
        <authorList>
            <person name="Bernier A.-M."/>
            <person name="Bernard K."/>
            <person name="Domingo M.-C."/>
        </authorList>
    </citation>
    <scope>NUCLEOTIDE SEQUENCE [LARGE SCALE GENOMIC DNA]</scope>
    <source>
        <strain evidence="1 2">NML 030167</strain>
    </source>
</reference>
<organism evidence="1 2">
    <name type="scientific">Enemella evansiae</name>
    <dbReference type="NCBI Taxonomy" id="2016499"/>
    <lineage>
        <taxon>Bacteria</taxon>
        <taxon>Bacillati</taxon>
        <taxon>Actinomycetota</taxon>
        <taxon>Actinomycetes</taxon>
        <taxon>Propionibacteriales</taxon>
        <taxon>Propionibacteriaceae</taxon>
        <taxon>Enemella</taxon>
    </lineage>
</organism>
<dbReference type="RefSeq" id="WP_094359026.1">
    <property type="nucleotide sequence ID" value="NZ_NMVK01000018.1"/>
</dbReference>
<name>A0A255GA03_9ACTN</name>
<accession>A0A255GA03</accession>
<proteinExistence type="predicted"/>
<dbReference type="AlphaFoldDB" id="A0A255GA03"/>
<evidence type="ECO:0000313" key="2">
    <source>
        <dbReference type="Proteomes" id="UP000215896"/>
    </source>
</evidence>
<dbReference type="OrthoDB" id="5198217at2"/>
<sequence length="142" mass="15034">MNWWLGLLGVVLVFTGWCLRRMRTPQPAAAASPDPDLPLDPALDELSSAAVVALLEPVIRRAAPLRGIRRAPATGATRLQFADGTVVLVRSQGGQLAILAIRLQHESIVLVGCHPMGRGAELEFSTGRGPVKALAVGLDQAD</sequence>
<comment type="caution">
    <text evidence="1">The sequence shown here is derived from an EMBL/GenBank/DDBJ whole genome shotgun (WGS) entry which is preliminary data.</text>
</comment>